<evidence type="ECO:0000313" key="2">
    <source>
        <dbReference type="Proteomes" id="UP000650485"/>
    </source>
</evidence>
<accession>A0A923NGY9</accession>
<dbReference type="RefSeq" id="WP_135473972.1">
    <property type="nucleotide sequence ID" value="NZ_CP168413.1"/>
</dbReference>
<protein>
    <submittedName>
        <fullName evidence="1">Uncharacterized protein</fullName>
    </submittedName>
</protein>
<dbReference type="EMBL" id="JACSZT010000005">
    <property type="protein sequence ID" value="MBC6498583.1"/>
    <property type="molecule type" value="Genomic_DNA"/>
</dbReference>
<proteinExistence type="predicted"/>
<sequence length="127" mass="14883">MINDLLREINALDFDHEAVPIDIPAALIPEHKVVVYNPTLVTPYYLTHEIIHIEEQHNRRLFSFNGNDERNPNERIAEDEAIHRLVKHHLSLNGRYNYLDIMMIYGIPAHLEQSVIREMSDITLYAN</sequence>
<gene>
    <name evidence="1" type="ORF">H7R52_07795</name>
</gene>
<dbReference type="Proteomes" id="UP000650485">
    <property type="component" value="Unassembled WGS sequence"/>
</dbReference>
<organism evidence="1 2">
    <name type="scientific">Weissella confusa</name>
    <name type="common">Lactobacillus confusus</name>
    <dbReference type="NCBI Taxonomy" id="1583"/>
    <lineage>
        <taxon>Bacteria</taxon>
        <taxon>Bacillati</taxon>
        <taxon>Bacillota</taxon>
        <taxon>Bacilli</taxon>
        <taxon>Lactobacillales</taxon>
        <taxon>Lactobacillaceae</taxon>
        <taxon>Weissella</taxon>
    </lineage>
</organism>
<name>A0A923NGY9_WEICO</name>
<evidence type="ECO:0000313" key="1">
    <source>
        <dbReference type="EMBL" id="MBC6498583.1"/>
    </source>
</evidence>
<dbReference type="AlphaFoldDB" id="A0A923NGY9"/>
<reference evidence="1" key="1">
    <citation type="submission" date="2020-08" db="EMBL/GenBank/DDBJ databases">
        <title>Complete genome sequence of Weissella confusa strain FS54 provides insights into metabolic potential.</title>
        <authorList>
            <person name="Fhoula I."/>
            <person name="Najjari A."/>
            <person name="Lekired A."/>
            <person name="Bessrour-Aouam N."/>
            <person name="Jaballah S."/>
            <person name="Klibi N."/>
            <person name="Ouzari H.-I."/>
        </authorList>
    </citation>
    <scope>NUCLEOTIDE SEQUENCE</scope>
    <source>
        <strain evidence="1">FS54</strain>
    </source>
</reference>
<comment type="caution">
    <text evidence="1">The sequence shown here is derived from an EMBL/GenBank/DDBJ whole genome shotgun (WGS) entry which is preliminary data.</text>
</comment>